<evidence type="ECO:0008006" key="4">
    <source>
        <dbReference type="Google" id="ProtNLM"/>
    </source>
</evidence>
<feature type="chain" id="PRO_5026856730" description="DUF1349 domain-containing protein" evidence="1">
    <location>
        <begin position="22"/>
        <end position="251"/>
    </location>
</feature>
<dbReference type="Proteomes" id="UP000479938">
    <property type="component" value="Unassembled WGS sequence"/>
</dbReference>
<dbReference type="InterPro" id="IPR009784">
    <property type="entry name" value="DUF1349"/>
</dbReference>
<dbReference type="GO" id="GO:0005975">
    <property type="term" value="P:carbohydrate metabolic process"/>
    <property type="evidence" value="ECO:0007669"/>
    <property type="project" value="UniProtKB-ARBA"/>
</dbReference>
<accession>A0A6J4GCZ0</accession>
<dbReference type="AlphaFoldDB" id="A0A6J4GCZ0"/>
<dbReference type="EMBL" id="CADCSU010000065">
    <property type="protein sequence ID" value="CAA9196977.1"/>
    <property type="molecule type" value="Genomic_DNA"/>
</dbReference>
<dbReference type="Gene3D" id="2.60.120.200">
    <property type="match status" value="1"/>
</dbReference>
<keyword evidence="1" id="KW-0732">Signal</keyword>
<dbReference type="PANTHER" id="PTHR35332">
    <property type="entry name" value="REGULATION OF ENOLASE PROTEIN 1"/>
    <property type="match status" value="1"/>
</dbReference>
<evidence type="ECO:0000313" key="3">
    <source>
        <dbReference type="Proteomes" id="UP000479938"/>
    </source>
</evidence>
<dbReference type="GO" id="GO:0004553">
    <property type="term" value="F:hydrolase activity, hydrolyzing O-glycosyl compounds"/>
    <property type="evidence" value="ECO:0007669"/>
    <property type="project" value="UniProtKB-ARBA"/>
</dbReference>
<dbReference type="Pfam" id="PF07081">
    <property type="entry name" value="DUF1349"/>
    <property type="match status" value="1"/>
</dbReference>
<sequence length="251" mass="28159">MKSKFYVFCILSGLTLLSACGNNNSKEVSEATSTNNKKIDSAFVNGSPCDIKLPTIHFTKSINGADTLAKADANGKVIFRAGEKKDYFSDPNGELSNNTAPILLSKVDNTKPFTLIAKVTPEFTEKGLYNAGVLYIYVNDNFYQKFCFEQDERGNHRVVTVRTIGTSDDNNHDVVKNPTIYMKISSDTRTVASYYSLDKKNWQMVRLYKNNYPKTIWMGISTQCPVDKGTQSIFEEITLDQKSVTDFRLGN</sequence>
<reference evidence="2 3" key="1">
    <citation type="submission" date="2020-02" db="EMBL/GenBank/DDBJ databases">
        <authorList>
            <person name="Criscuolo A."/>
        </authorList>
    </citation>
    <scope>NUCLEOTIDE SEQUENCE [LARGE SCALE GENOMIC DNA]</scope>
    <source>
        <strain evidence="2">CIP105534</strain>
    </source>
</reference>
<dbReference type="InterPro" id="IPR013320">
    <property type="entry name" value="ConA-like_dom_sf"/>
</dbReference>
<dbReference type="PANTHER" id="PTHR35332:SF2">
    <property type="entry name" value="REGULATION OF ENOLASE PROTEIN 1"/>
    <property type="match status" value="1"/>
</dbReference>
<dbReference type="PROSITE" id="PS51257">
    <property type="entry name" value="PROKAR_LIPOPROTEIN"/>
    <property type="match status" value="1"/>
</dbReference>
<dbReference type="SUPFAM" id="SSF49899">
    <property type="entry name" value="Concanavalin A-like lectins/glucanases"/>
    <property type="match status" value="1"/>
</dbReference>
<evidence type="ECO:0000313" key="2">
    <source>
        <dbReference type="EMBL" id="CAA9196977.1"/>
    </source>
</evidence>
<protein>
    <recommendedName>
        <fullName evidence="4">DUF1349 domain-containing protein</fullName>
    </recommendedName>
</protein>
<proteinExistence type="predicted"/>
<keyword evidence="3" id="KW-1185">Reference proteome</keyword>
<dbReference type="RefSeq" id="WP_173970095.1">
    <property type="nucleotide sequence ID" value="NZ_CADCSU010000065.1"/>
</dbReference>
<evidence type="ECO:0000256" key="1">
    <source>
        <dbReference type="SAM" id="SignalP"/>
    </source>
</evidence>
<name>A0A6J4GCZ0_9FLAO</name>
<gene>
    <name evidence="2" type="ORF">FLA105534_01410</name>
</gene>
<organism evidence="2 3">
    <name type="scientific">Flavobacterium bizetiae</name>
    <dbReference type="NCBI Taxonomy" id="2704140"/>
    <lineage>
        <taxon>Bacteria</taxon>
        <taxon>Pseudomonadati</taxon>
        <taxon>Bacteroidota</taxon>
        <taxon>Flavobacteriia</taxon>
        <taxon>Flavobacteriales</taxon>
        <taxon>Flavobacteriaceae</taxon>
        <taxon>Flavobacterium</taxon>
    </lineage>
</organism>
<feature type="signal peptide" evidence="1">
    <location>
        <begin position="1"/>
        <end position="21"/>
    </location>
</feature>